<name>A0A9P4I3L1_9PEZI</name>
<dbReference type="EMBL" id="ML978141">
    <property type="protein sequence ID" value="KAF2092868.1"/>
    <property type="molecule type" value="Genomic_DNA"/>
</dbReference>
<dbReference type="AlphaFoldDB" id="A0A9P4I3L1"/>
<dbReference type="OrthoDB" id="1274115at2759"/>
<dbReference type="SUPFAM" id="SSF51735">
    <property type="entry name" value="NAD(P)-binding Rossmann-fold domains"/>
    <property type="match status" value="1"/>
</dbReference>
<dbReference type="PANTHER" id="PTHR43976">
    <property type="entry name" value="SHORT CHAIN DEHYDROGENASE"/>
    <property type="match status" value="1"/>
</dbReference>
<evidence type="ECO:0000256" key="1">
    <source>
        <dbReference type="ARBA" id="ARBA00006484"/>
    </source>
</evidence>
<dbReference type="Pfam" id="PF00106">
    <property type="entry name" value="adh_short"/>
    <property type="match status" value="1"/>
</dbReference>
<evidence type="ECO:0000256" key="3">
    <source>
        <dbReference type="RuleBase" id="RU000363"/>
    </source>
</evidence>
<evidence type="ECO:0000313" key="4">
    <source>
        <dbReference type="EMBL" id="KAF2092868.1"/>
    </source>
</evidence>
<accession>A0A9P4I3L1</accession>
<dbReference type="PRINTS" id="PR00081">
    <property type="entry name" value="GDHRDH"/>
</dbReference>
<gene>
    <name evidence="4" type="ORF">NA57DRAFT_49426</name>
</gene>
<proteinExistence type="inferred from homology"/>
<dbReference type="InterPro" id="IPR002347">
    <property type="entry name" value="SDR_fam"/>
</dbReference>
<dbReference type="InterPro" id="IPR051911">
    <property type="entry name" value="SDR_oxidoreductase"/>
</dbReference>
<protein>
    <submittedName>
        <fullName evidence="4">NAD(P)-binding protein</fullName>
    </submittedName>
</protein>
<comment type="caution">
    <text evidence="4">The sequence shown here is derived from an EMBL/GenBank/DDBJ whole genome shotgun (WGS) entry which is preliminary data.</text>
</comment>
<comment type="similarity">
    <text evidence="1 3">Belongs to the short-chain dehydrogenases/reductases (SDR) family.</text>
</comment>
<evidence type="ECO:0000256" key="2">
    <source>
        <dbReference type="ARBA" id="ARBA00023002"/>
    </source>
</evidence>
<evidence type="ECO:0000313" key="5">
    <source>
        <dbReference type="Proteomes" id="UP000799772"/>
    </source>
</evidence>
<organism evidence="4 5">
    <name type="scientific">Rhizodiscina lignyota</name>
    <dbReference type="NCBI Taxonomy" id="1504668"/>
    <lineage>
        <taxon>Eukaryota</taxon>
        <taxon>Fungi</taxon>
        <taxon>Dikarya</taxon>
        <taxon>Ascomycota</taxon>
        <taxon>Pezizomycotina</taxon>
        <taxon>Dothideomycetes</taxon>
        <taxon>Pleosporomycetidae</taxon>
        <taxon>Aulographales</taxon>
        <taxon>Rhizodiscinaceae</taxon>
        <taxon>Rhizodiscina</taxon>
    </lineage>
</organism>
<dbReference type="Proteomes" id="UP000799772">
    <property type="component" value="Unassembled WGS sequence"/>
</dbReference>
<dbReference type="PANTHER" id="PTHR43976:SF16">
    <property type="entry name" value="SHORT-CHAIN DEHYDROGENASE_REDUCTASE FAMILY PROTEIN"/>
    <property type="match status" value="1"/>
</dbReference>
<dbReference type="PRINTS" id="PR00080">
    <property type="entry name" value="SDRFAMILY"/>
</dbReference>
<dbReference type="InterPro" id="IPR036291">
    <property type="entry name" value="NAD(P)-bd_dom_sf"/>
</dbReference>
<dbReference type="CDD" id="cd05374">
    <property type="entry name" value="17beta-HSD-like_SDR_c"/>
    <property type="match status" value="1"/>
</dbReference>
<keyword evidence="5" id="KW-1185">Reference proteome</keyword>
<reference evidence="4" key="1">
    <citation type="journal article" date="2020" name="Stud. Mycol.">
        <title>101 Dothideomycetes genomes: a test case for predicting lifestyles and emergence of pathogens.</title>
        <authorList>
            <person name="Haridas S."/>
            <person name="Albert R."/>
            <person name="Binder M."/>
            <person name="Bloem J."/>
            <person name="Labutti K."/>
            <person name="Salamov A."/>
            <person name="Andreopoulos B."/>
            <person name="Baker S."/>
            <person name="Barry K."/>
            <person name="Bills G."/>
            <person name="Bluhm B."/>
            <person name="Cannon C."/>
            <person name="Castanera R."/>
            <person name="Culley D."/>
            <person name="Daum C."/>
            <person name="Ezra D."/>
            <person name="Gonzalez J."/>
            <person name="Henrissat B."/>
            <person name="Kuo A."/>
            <person name="Liang C."/>
            <person name="Lipzen A."/>
            <person name="Lutzoni F."/>
            <person name="Magnuson J."/>
            <person name="Mondo S."/>
            <person name="Nolan M."/>
            <person name="Ohm R."/>
            <person name="Pangilinan J."/>
            <person name="Park H.-J."/>
            <person name="Ramirez L."/>
            <person name="Alfaro M."/>
            <person name="Sun H."/>
            <person name="Tritt A."/>
            <person name="Yoshinaga Y."/>
            <person name="Zwiers L.-H."/>
            <person name="Turgeon B."/>
            <person name="Goodwin S."/>
            <person name="Spatafora J."/>
            <person name="Crous P."/>
            <person name="Grigoriev I."/>
        </authorList>
    </citation>
    <scope>NUCLEOTIDE SEQUENCE</scope>
    <source>
        <strain evidence="4">CBS 133067</strain>
    </source>
</reference>
<dbReference type="GO" id="GO:0016491">
    <property type="term" value="F:oxidoreductase activity"/>
    <property type="evidence" value="ECO:0007669"/>
    <property type="project" value="UniProtKB-KW"/>
</dbReference>
<sequence>MSSNTPVWLITASSSGFGRAVALEALKRGHEVIATARNPSSSKLDGLRSAGAEIIALDVTSPLQDLQRTIAGALSIHGRIDILVNAAGFILEGALEECTPEESLQQFNTNVFGTMNVSRAVLPYMRAQHSGVIANFGSVGSWRGSPGVGMYETSKWAVSGLTESMRPELEEFGIKVTVIEPGYFRTGFLNDSARVKARHMDEYKGSKVEVYRQGLAAKDNKQANDAAKGAERIVDVLTQSGRAAGRDIPLRLPLGTDAYGIIKAKCEETVKLMDEWKEIICGTEHD</sequence>
<dbReference type="Gene3D" id="3.40.50.720">
    <property type="entry name" value="NAD(P)-binding Rossmann-like Domain"/>
    <property type="match status" value="1"/>
</dbReference>
<keyword evidence="2" id="KW-0560">Oxidoreductase</keyword>